<reference evidence="1" key="1">
    <citation type="submission" date="2020-11" db="EMBL/GenBank/DDBJ databases">
        <authorList>
            <consortium name="DOE Joint Genome Institute"/>
            <person name="Ahrendt S."/>
            <person name="Riley R."/>
            <person name="Andreopoulos W."/>
            <person name="LaButti K."/>
            <person name="Pangilinan J."/>
            <person name="Ruiz-duenas F.J."/>
            <person name="Barrasa J.M."/>
            <person name="Sanchez-Garcia M."/>
            <person name="Camarero S."/>
            <person name="Miyauchi S."/>
            <person name="Serrano A."/>
            <person name="Linde D."/>
            <person name="Babiker R."/>
            <person name="Drula E."/>
            <person name="Ayuso-Fernandez I."/>
            <person name="Pacheco R."/>
            <person name="Padilla G."/>
            <person name="Ferreira P."/>
            <person name="Barriuso J."/>
            <person name="Kellner H."/>
            <person name="Castanera R."/>
            <person name="Alfaro M."/>
            <person name="Ramirez L."/>
            <person name="Pisabarro A.G."/>
            <person name="Kuo A."/>
            <person name="Tritt A."/>
            <person name="Lipzen A."/>
            <person name="He G."/>
            <person name="Yan M."/>
            <person name="Ng V."/>
            <person name="Cullen D."/>
            <person name="Martin F."/>
            <person name="Rosso M.-N."/>
            <person name="Henrissat B."/>
            <person name="Hibbett D."/>
            <person name="Martinez A.T."/>
            <person name="Grigoriev I.V."/>
        </authorList>
    </citation>
    <scope>NUCLEOTIDE SEQUENCE</scope>
    <source>
        <strain evidence="1">AH 44721</strain>
    </source>
</reference>
<organism evidence="1 2">
    <name type="scientific">Gymnopilus junonius</name>
    <name type="common">Spectacular rustgill mushroom</name>
    <name type="synonym">Gymnopilus spectabilis subsp. junonius</name>
    <dbReference type="NCBI Taxonomy" id="109634"/>
    <lineage>
        <taxon>Eukaryota</taxon>
        <taxon>Fungi</taxon>
        <taxon>Dikarya</taxon>
        <taxon>Basidiomycota</taxon>
        <taxon>Agaricomycotina</taxon>
        <taxon>Agaricomycetes</taxon>
        <taxon>Agaricomycetidae</taxon>
        <taxon>Agaricales</taxon>
        <taxon>Agaricineae</taxon>
        <taxon>Hymenogastraceae</taxon>
        <taxon>Gymnopilus</taxon>
    </lineage>
</organism>
<dbReference type="AlphaFoldDB" id="A0A9P5NNN6"/>
<dbReference type="Proteomes" id="UP000724874">
    <property type="component" value="Unassembled WGS sequence"/>
</dbReference>
<dbReference type="EMBL" id="JADNYJ010000044">
    <property type="protein sequence ID" value="KAF8901057.1"/>
    <property type="molecule type" value="Genomic_DNA"/>
</dbReference>
<evidence type="ECO:0000313" key="1">
    <source>
        <dbReference type="EMBL" id="KAF8901057.1"/>
    </source>
</evidence>
<sequence>MALGTSLLSLIDEEFLVSLHTHNNGVPDDEERVPLKDITYPLATVIIRIDSPFYNWIYRLFSRAITKAWSDSDPFYKDFFNPTTSIIIVLGTCVFNARRRNPETGIRCWNVIQVEGGEGSSTPTHFYMSASAWTYIGVRVTFKEPDMFRICLRRKVNGGPRDDVDDLPFTNTSYPIRARN</sequence>
<name>A0A9P5NNN6_GYMJU</name>
<keyword evidence="2" id="KW-1185">Reference proteome</keyword>
<protein>
    <submittedName>
        <fullName evidence="1">Uncharacterized protein</fullName>
    </submittedName>
</protein>
<accession>A0A9P5NNN6</accession>
<proteinExistence type="predicted"/>
<evidence type="ECO:0000313" key="2">
    <source>
        <dbReference type="Proteomes" id="UP000724874"/>
    </source>
</evidence>
<comment type="caution">
    <text evidence="1">The sequence shown here is derived from an EMBL/GenBank/DDBJ whole genome shotgun (WGS) entry which is preliminary data.</text>
</comment>
<gene>
    <name evidence="1" type="ORF">CPB84DRAFT_998662</name>
</gene>